<keyword evidence="2" id="KW-1185">Reference proteome</keyword>
<gene>
    <name evidence="1" type="ORF">DAPPUDRAFT_106758</name>
</gene>
<name>E9GUI1_DAPPU</name>
<dbReference type="EMBL" id="GL732566">
    <property type="protein sequence ID" value="EFX76844.1"/>
    <property type="molecule type" value="Genomic_DNA"/>
</dbReference>
<reference evidence="1 2" key="1">
    <citation type="journal article" date="2011" name="Science">
        <title>The ecoresponsive genome of Daphnia pulex.</title>
        <authorList>
            <person name="Colbourne J.K."/>
            <person name="Pfrender M.E."/>
            <person name="Gilbert D."/>
            <person name="Thomas W.K."/>
            <person name="Tucker A."/>
            <person name="Oakley T.H."/>
            <person name="Tokishita S."/>
            <person name="Aerts A."/>
            <person name="Arnold G.J."/>
            <person name="Basu M.K."/>
            <person name="Bauer D.J."/>
            <person name="Caceres C.E."/>
            <person name="Carmel L."/>
            <person name="Casola C."/>
            <person name="Choi J.H."/>
            <person name="Detter J.C."/>
            <person name="Dong Q."/>
            <person name="Dusheyko S."/>
            <person name="Eads B.D."/>
            <person name="Frohlich T."/>
            <person name="Geiler-Samerotte K.A."/>
            <person name="Gerlach D."/>
            <person name="Hatcher P."/>
            <person name="Jogdeo S."/>
            <person name="Krijgsveld J."/>
            <person name="Kriventseva E.V."/>
            <person name="Kultz D."/>
            <person name="Laforsch C."/>
            <person name="Lindquist E."/>
            <person name="Lopez J."/>
            <person name="Manak J.R."/>
            <person name="Muller J."/>
            <person name="Pangilinan J."/>
            <person name="Patwardhan R.P."/>
            <person name="Pitluck S."/>
            <person name="Pritham E.J."/>
            <person name="Rechtsteiner A."/>
            <person name="Rho M."/>
            <person name="Rogozin I.B."/>
            <person name="Sakarya O."/>
            <person name="Salamov A."/>
            <person name="Schaack S."/>
            <person name="Shapiro H."/>
            <person name="Shiga Y."/>
            <person name="Skalitzky C."/>
            <person name="Smith Z."/>
            <person name="Souvorov A."/>
            <person name="Sung W."/>
            <person name="Tang Z."/>
            <person name="Tsuchiya D."/>
            <person name="Tu H."/>
            <person name="Vos H."/>
            <person name="Wang M."/>
            <person name="Wolf Y.I."/>
            <person name="Yamagata H."/>
            <person name="Yamada T."/>
            <person name="Ye Y."/>
            <person name="Shaw J.R."/>
            <person name="Andrews J."/>
            <person name="Crease T.J."/>
            <person name="Tang H."/>
            <person name="Lucas S.M."/>
            <person name="Robertson H.M."/>
            <person name="Bork P."/>
            <person name="Koonin E.V."/>
            <person name="Zdobnov E.M."/>
            <person name="Grigoriev I.V."/>
            <person name="Lynch M."/>
            <person name="Boore J.L."/>
        </authorList>
    </citation>
    <scope>NUCLEOTIDE SEQUENCE [LARGE SCALE GENOMIC DNA]</scope>
</reference>
<dbReference type="Proteomes" id="UP000000305">
    <property type="component" value="Unassembled WGS sequence"/>
</dbReference>
<dbReference type="AlphaFoldDB" id="E9GUI1"/>
<dbReference type="OrthoDB" id="6145519at2759"/>
<dbReference type="eggNOG" id="ENOG502QS0X">
    <property type="taxonomic scope" value="Eukaryota"/>
</dbReference>
<sequence>MEEVNGVQVPVLHTFYMDHVIENENKQDVTAVFSVLEAILMRLKAILPHLKTVYLQSDNAGCYQNTLMVFILPHLSYVHGVCIRRFIHTETQDGKSVLDAHFARSSQIVDDLSKEGNDVVTPTQLVTALKSYGGLENCVAELISLKSGRLNMLRQACSSLEKKVKRFNSDTFPLSPNLCPSATIGTGIKVIVTPGAEKLSSESEADDSDSGDNGAHINEIQLTNAVSSPIVAETSVPCELEARGTREGPVNETGFVTEVLVYTDRQLRRRANRWKKKMKITKKKKQDGTSNGMKQKTTDDVYVTFLKALAADQPNLLPAKALQLTIEHFPAESVERQNPHPSVEMLFSIHPNPLLVSVKLATSFFSLCFSCH</sequence>
<proteinExistence type="predicted"/>
<evidence type="ECO:0000313" key="1">
    <source>
        <dbReference type="EMBL" id="EFX76844.1"/>
    </source>
</evidence>
<organism evidence="1 2">
    <name type="scientific">Daphnia pulex</name>
    <name type="common">Water flea</name>
    <dbReference type="NCBI Taxonomy" id="6669"/>
    <lineage>
        <taxon>Eukaryota</taxon>
        <taxon>Metazoa</taxon>
        <taxon>Ecdysozoa</taxon>
        <taxon>Arthropoda</taxon>
        <taxon>Crustacea</taxon>
        <taxon>Branchiopoda</taxon>
        <taxon>Diplostraca</taxon>
        <taxon>Cladocera</taxon>
        <taxon>Anomopoda</taxon>
        <taxon>Daphniidae</taxon>
        <taxon>Daphnia</taxon>
    </lineage>
</organism>
<protein>
    <submittedName>
        <fullName evidence="1">Uncharacterized protein</fullName>
    </submittedName>
</protein>
<accession>E9GUI1</accession>
<dbReference type="PANTHER" id="PTHR33845">
    <property type="entry name" value="C2H2-TYPE DOMAIN-CONTAINING PROTEIN"/>
    <property type="match status" value="1"/>
</dbReference>
<dbReference type="HOGENOM" id="CLU_744458_0_0_1"/>
<dbReference type="KEGG" id="dpx:DAPPUDRAFT_106758"/>
<dbReference type="PANTHER" id="PTHR33845:SF1">
    <property type="entry name" value="C2H2-TYPE DOMAIN-CONTAINING PROTEIN"/>
    <property type="match status" value="1"/>
</dbReference>
<dbReference type="PhylomeDB" id="E9GUI1"/>
<evidence type="ECO:0000313" key="2">
    <source>
        <dbReference type="Proteomes" id="UP000000305"/>
    </source>
</evidence>
<dbReference type="InParanoid" id="E9GUI1"/>
<dbReference type="STRING" id="6669.E9GUI1"/>